<reference evidence="1" key="2">
    <citation type="submission" date="2020-11" db="EMBL/GenBank/DDBJ databases">
        <authorList>
            <person name="McCartney M.A."/>
            <person name="Auch B."/>
            <person name="Kono T."/>
            <person name="Mallez S."/>
            <person name="Becker A."/>
            <person name="Gohl D.M."/>
            <person name="Silverstein K.A.T."/>
            <person name="Koren S."/>
            <person name="Bechman K.B."/>
            <person name="Herman A."/>
            <person name="Abrahante J.E."/>
            <person name="Garbe J."/>
        </authorList>
    </citation>
    <scope>NUCLEOTIDE SEQUENCE</scope>
    <source>
        <strain evidence="1">Duluth1</strain>
        <tissue evidence="1">Whole animal</tissue>
    </source>
</reference>
<gene>
    <name evidence="1" type="ORF">DPMN_086873</name>
</gene>
<dbReference type="EMBL" id="JAIWYP010000003">
    <property type="protein sequence ID" value="KAH3844614.1"/>
    <property type="molecule type" value="Genomic_DNA"/>
</dbReference>
<dbReference type="AlphaFoldDB" id="A0A9D4KRY2"/>
<name>A0A9D4KRY2_DREPO</name>
<evidence type="ECO:0000313" key="1">
    <source>
        <dbReference type="EMBL" id="KAH3844614.1"/>
    </source>
</evidence>
<accession>A0A9D4KRY2</accession>
<keyword evidence="2" id="KW-1185">Reference proteome</keyword>
<organism evidence="1 2">
    <name type="scientific">Dreissena polymorpha</name>
    <name type="common">Zebra mussel</name>
    <name type="synonym">Mytilus polymorpha</name>
    <dbReference type="NCBI Taxonomy" id="45954"/>
    <lineage>
        <taxon>Eukaryota</taxon>
        <taxon>Metazoa</taxon>
        <taxon>Spiralia</taxon>
        <taxon>Lophotrochozoa</taxon>
        <taxon>Mollusca</taxon>
        <taxon>Bivalvia</taxon>
        <taxon>Autobranchia</taxon>
        <taxon>Heteroconchia</taxon>
        <taxon>Euheterodonta</taxon>
        <taxon>Imparidentia</taxon>
        <taxon>Neoheterodontei</taxon>
        <taxon>Myida</taxon>
        <taxon>Dreissenoidea</taxon>
        <taxon>Dreissenidae</taxon>
        <taxon>Dreissena</taxon>
    </lineage>
</organism>
<proteinExistence type="predicted"/>
<protein>
    <submittedName>
        <fullName evidence="1">Uncharacterized protein</fullName>
    </submittedName>
</protein>
<evidence type="ECO:0000313" key="2">
    <source>
        <dbReference type="Proteomes" id="UP000828390"/>
    </source>
</evidence>
<dbReference type="Proteomes" id="UP000828390">
    <property type="component" value="Unassembled WGS sequence"/>
</dbReference>
<reference evidence="1" key="1">
    <citation type="journal article" date="2019" name="bioRxiv">
        <title>The Genome of the Zebra Mussel, Dreissena polymorpha: A Resource for Invasive Species Research.</title>
        <authorList>
            <person name="McCartney M.A."/>
            <person name="Auch B."/>
            <person name="Kono T."/>
            <person name="Mallez S."/>
            <person name="Zhang Y."/>
            <person name="Obille A."/>
            <person name="Becker A."/>
            <person name="Abrahante J.E."/>
            <person name="Garbe J."/>
            <person name="Badalamenti J.P."/>
            <person name="Herman A."/>
            <person name="Mangelson H."/>
            <person name="Liachko I."/>
            <person name="Sullivan S."/>
            <person name="Sone E.D."/>
            <person name="Koren S."/>
            <person name="Silverstein K.A.T."/>
            <person name="Beckman K.B."/>
            <person name="Gohl D.M."/>
        </authorList>
    </citation>
    <scope>NUCLEOTIDE SEQUENCE</scope>
    <source>
        <strain evidence="1">Duluth1</strain>
        <tissue evidence="1">Whole animal</tissue>
    </source>
</reference>
<comment type="caution">
    <text evidence="1">The sequence shown here is derived from an EMBL/GenBank/DDBJ whole genome shotgun (WGS) entry which is preliminary data.</text>
</comment>
<sequence>MEVMARKWKSREKRTLKEQLFKPTFGVPLGQIKFNGYQGEAKVTGCSTHKTNIRIGNNNIYMI</sequence>